<dbReference type="InterPro" id="IPR053128">
    <property type="entry name" value="Cystatin-like"/>
</dbReference>
<feature type="chain" id="PRO_5042218894" description="Cystatin domain-containing protein" evidence="2">
    <location>
        <begin position="27"/>
        <end position="123"/>
    </location>
</feature>
<comment type="similarity">
    <text evidence="1">Belongs to the cystatin family.</text>
</comment>
<dbReference type="Pfam" id="PF00031">
    <property type="entry name" value="Cystatin"/>
    <property type="match status" value="1"/>
</dbReference>
<dbReference type="GO" id="GO:0004869">
    <property type="term" value="F:cysteine-type endopeptidase inhibitor activity"/>
    <property type="evidence" value="ECO:0007669"/>
    <property type="project" value="InterPro"/>
</dbReference>
<comment type="caution">
    <text evidence="4">The sequence shown here is derived from an EMBL/GenBank/DDBJ whole genome shotgun (WGS) entry which is preliminary data.</text>
</comment>
<name>A0AAD4K7L2_9MUSC</name>
<sequence>NKMAGSKLFYLTIFAVVCVSMSQILGGPSELSGDGLKKAIDNLDVALAKLATGDGPSYKAGKVIKVTTQVVAGSLDTYTVELVKGGETKQCTVKIWSQPWLSENGTNIKIECDGDDDKVDSTW</sequence>
<dbReference type="CDD" id="cd00042">
    <property type="entry name" value="CY"/>
    <property type="match status" value="1"/>
</dbReference>
<gene>
    <name evidence="4" type="ORF">KR093_010517</name>
</gene>
<proteinExistence type="inferred from homology"/>
<feature type="signal peptide" evidence="2">
    <location>
        <begin position="1"/>
        <end position="26"/>
    </location>
</feature>
<feature type="non-terminal residue" evidence="4">
    <location>
        <position position="1"/>
    </location>
</feature>
<dbReference type="PANTHER" id="PTHR12319">
    <property type="entry name" value="CYSTATIN-RELATED"/>
    <property type="match status" value="1"/>
</dbReference>
<dbReference type="SUPFAM" id="SSF54403">
    <property type="entry name" value="Cystatin/monellin"/>
    <property type="match status" value="1"/>
</dbReference>
<dbReference type="PANTHER" id="PTHR12319:SF2">
    <property type="entry name" value="CYSTATIN-LIKE PROTEIN-RELATED"/>
    <property type="match status" value="1"/>
</dbReference>
<dbReference type="SMART" id="SM00043">
    <property type="entry name" value="CY"/>
    <property type="match status" value="1"/>
</dbReference>
<dbReference type="InterPro" id="IPR018073">
    <property type="entry name" value="Prot_inh_cystat_CS"/>
</dbReference>
<dbReference type="InterPro" id="IPR000010">
    <property type="entry name" value="Cystatin_dom"/>
</dbReference>
<dbReference type="EMBL" id="JAJJHW010000824">
    <property type="protein sequence ID" value="KAH8381675.1"/>
    <property type="molecule type" value="Genomic_DNA"/>
</dbReference>
<organism evidence="4 5">
    <name type="scientific">Drosophila rubida</name>
    <dbReference type="NCBI Taxonomy" id="30044"/>
    <lineage>
        <taxon>Eukaryota</taxon>
        <taxon>Metazoa</taxon>
        <taxon>Ecdysozoa</taxon>
        <taxon>Arthropoda</taxon>
        <taxon>Hexapoda</taxon>
        <taxon>Insecta</taxon>
        <taxon>Pterygota</taxon>
        <taxon>Neoptera</taxon>
        <taxon>Endopterygota</taxon>
        <taxon>Diptera</taxon>
        <taxon>Brachycera</taxon>
        <taxon>Muscomorpha</taxon>
        <taxon>Ephydroidea</taxon>
        <taxon>Drosophilidae</taxon>
        <taxon>Drosophila</taxon>
    </lineage>
</organism>
<dbReference type="PROSITE" id="PS00287">
    <property type="entry name" value="CYSTATIN"/>
    <property type="match status" value="1"/>
</dbReference>
<feature type="domain" description="Cystatin" evidence="3">
    <location>
        <begin position="23"/>
        <end position="113"/>
    </location>
</feature>
<dbReference type="Gene3D" id="3.10.450.10">
    <property type="match status" value="1"/>
</dbReference>
<evidence type="ECO:0000313" key="4">
    <source>
        <dbReference type="EMBL" id="KAH8381675.1"/>
    </source>
</evidence>
<dbReference type="AlphaFoldDB" id="A0AAD4K7L2"/>
<evidence type="ECO:0000313" key="5">
    <source>
        <dbReference type="Proteomes" id="UP001200034"/>
    </source>
</evidence>
<evidence type="ECO:0000256" key="2">
    <source>
        <dbReference type="SAM" id="SignalP"/>
    </source>
</evidence>
<reference evidence="4" key="1">
    <citation type="journal article" date="2021" name="Mol. Ecol. Resour.">
        <title>Phylogenomic analyses of the genus Drosophila reveals genomic signals of climate adaptation.</title>
        <authorList>
            <person name="Li F."/>
            <person name="Rane R.V."/>
            <person name="Luria V."/>
            <person name="Xiong Z."/>
            <person name="Chen J."/>
            <person name="Li Z."/>
            <person name="Catullo R.A."/>
            <person name="Griffin P.C."/>
            <person name="Schiffer M."/>
            <person name="Pearce S."/>
            <person name="Lee S.F."/>
            <person name="McElroy K."/>
            <person name="Stocker A."/>
            <person name="Shirriffs J."/>
            <person name="Cockerell F."/>
            <person name="Coppin C."/>
            <person name="Sgro C.M."/>
            <person name="Karger A."/>
            <person name="Cain J.W."/>
            <person name="Weber J.A."/>
            <person name="Santpere G."/>
            <person name="Kirschner M.W."/>
            <person name="Hoffmann A.A."/>
            <person name="Oakeshott J.G."/>
            <person name="Zhang G."/>
        </authorList>
    </citation>
    <scope>NUCLEOTIDE SEQUENCE</scope>
    <source>
        <strain evidence="4">BGI-SZ-2011g</strain>
    </source>
</reference>
<keyword evidence="5" id="KW-1185">Reference proteome</keyword>
<evidence type="ECO:0000259" key="3">
    <source>
        <dbReference type="SMART" id="SM00043"/>
    </source>
</evidence>
<dbReference type="InterPro" id="IPR046350">
    <property type="entry name" value="Cystatin_sf"/>
</dbReference>
<dbReference type="Proteomes" id="UP001200034">
    <property type="component" value="Unassembled WGS sequence"/>
</dbReference>
<evidence type="ECO:0000256" key="1">
    <source>
        <dbReference type="ARBA" id="ARBA00009403"/>
    </source>
</evidence>
<accession>A0AAD4K7L2</accession>
<keyword evidence="2" id="KW-0732">Signal</keyword>
<protein>
    <recommendedName>
        <fullName evidence="3">Cystatin domain-containing protein</fullName>
    </recommendedName>
</protein>